<name>A0A2P8ES11_9GAMM</name>
<keyword evidence="2" id="KW-1185">Reference proteome</keyword>
<sequence>MFIAETAQTMDAEHVLVTTCSSARRTISTKVAPSPGRTRGSTIQDVDLAHHVKRPLCSLFLIALCLLISLPLSAESIEFHFFGNSVEAGVIAIDGPITADIAEHLRAKLKEEGTEARRVVLNSNGGSLLGGIRLGRFIRQMGYSTEVGKLVPDTADPTGKQQVHGECYSACALAFLGGSYRQPESAPWLGFHQFHEGGASYSGYKLSPTEIRAEGLSQAQVISGMVVSYMVEMGADARLFTESSRAGPAELIRFTIEDAMQLGIVTPRPFSAWTLVPYKLGVVAASKRTITTGPYDLAIQSTAFCRSSTKTPSLMMTVKRIADLEADDLAEYAVYVSLVPQEGSRQQKETLTLNKVRAFGSGATLQVEVTLDNHLVSLITQSESFGMTLLVPRVLGGYSVSHVLSHKDREILGAAFRLCI</sequence>
<dbReference type="Gene3D" id="3.90.226.10">
    <property type="entry name" value="2-enoyl-CoA Hydratase, Chain A, domain 1"/>
    <property type="match status" value="1"/>
</dbReference>
<accession>A0A2P8ES11</accession>
<evidence type="ECO:0000313" key="1">
    <source>
        <dbReference type="EMBL" id="PSL12242.1"/>
    </source>
</evidence>
<dbReference type="SUPFAM" id="SSF52096">
    <property type="entry name" value="ClpP/crotonase"/>
    <property type="match status" value="1"/>
</dbReference>
<dbReference type="EMBL" id="PYGI01000019">
    <property type="protein sequence ID" value="PSL12242.1"/>
    <property type="molecule type" value="Genomic_DNA"/>
</dbReference>
<dbReference type="AlphaFoldDB" id="A0A2P8ES11"/>
<evidence type="ECO:0008006" key="3">
    <source>
        <dbReference type="Google" id="ProtNLM"/>
    </source>
</evidence>
<protein>
    <recommendedName>
        <fullName evidence="3">Periplasmic protein</fullName>
    </recommendedName>
</protein>
<evidence type="ECO:0000313" key="2">
    <source>
        <dbReference type="Proteomes" id="UP000242133"/>
    </source>
</evidence>
<dbReference type="InterPro" id="IPR029045">
    <property type="entry name" value="ClpP/crotonase-like_dom_sf"/>
</dbReference>
<reference evidence="1 2" key="1">
    <citation type="submission" date="2018-03" db="EMBL/GenBank/DDBJ databases">
        <title>Genomic Encyclopedia of Archaeal and Bacterial Type Strains, Phase II (KMG-II): from individual species to whole genera.</title>
        <authorList>
            <person name="Goeker M."/>
        </authorList>
    </citation>
    <scope>NUCLEOTIDE SEQUENCE [LARGE SCALE GENOMIC DNA]</scope>
    <source>
        <strain evidence="1 2">DSM 17586</strain>
    </source>
</reference>
<proteinExistence type="predicted"/>
<organism evidence="1 2">
    <name type="scientific">Marinobacterium halophilum</name>
    <dbReference type="NCBI Taxonomy" id="267374"/>
    <lineage>
        <taxon>Bacteria</taxon>
        <taxon>Pseudomonadati</taxon>
        <taxon>Pseudomonadota</taxon>
        <taxon>Gammaproteobacteria</taxon>
        <taxon>Oceanospirillales</taxon>
        <taxon>Oceanospirillaceae</taxon>
        <taxon>Marinobacterium</taxon>
    </lineage>
</organism>
<gene>
    <name evidence="1" type="ORF">CLV44_11977</name>
</gene>
<dbReference type="Proteomes" id="UP000242133">
    <property type="component" value="Unassembled WGS sequence"/>
</dbReference>
<comment type="caution">
    <text evidence="1">The sequence shown here is derived from an EMBL/GenBank/DDBJ whole genome shotgun (WGS) entry which is preliminary data.</text>
</comment>